<evidence type="ECO:0000259" key="2">
    <source>
        <dbReference type="Pfam" id="PF03067"/>
    </source>
</evidence>
<accession>A0A8S3ZCN8</accession>
<dbReference type="PANTHER" id="PTHR21113">
    <property type="entry name" value="AGAP001705-PA"/>
    <property type="match status" value="1"/>
</dbReference>
<feature type="domain" description="Chitin-binding type-4" evidence="2">
    <location>
        <begin position="19"/>
        <end position="178"/>
    </location>
</feature>
<feature type="chain" id="PRO_5035840475" description="Chitin-binding type-4 domain-containing protein" evidence="1">
    <location>
        <begin position="19"/>
        <end position="181"/>
    </location>
</feature>
<dbReference type="PANTHER" id="PTHR21113:SF6">
    <property type="entry name" value="CHITIN-BINDING TYPE-4 DOMAIN-CONTAINING PROTEIN"/>
    <property type="match status" value="1"/>
</dbReference>
<organism evidence="3 4">
    <name type="scientific">Candidula unifasciata</name>
    <dbReference type="NCBI Taxonomy" id="100452"/>
    <lineage>
        <taxon>Eukaryota</taxon>
        <taxon>Metazoa</taxon>
        <taxon>Spiralia</taxon>
        <taxon>Lophotrochozoa</taxon>
        <taxon>Mollusca</taxon>
        <taxon>Gastropoda</taxon>
        <taxon>Heterobranchia</taxon>
        <taxon>Euthyneura</taxon>
        <taxon>Panpulmonata</taxon>
        <taxon>Eupulmonata</taxon>
        <taxon>Stylommatophora</taxon>
        <taxon>Helicina</taxon>
        <taxon>Helicoidea</taxon>
        <taxon>Geomitridae</taxon>
        <taxon>Candidula</taxon>
    </lineage>
</organism>
<dbReference type="Pfam" id="PF03067">
    <property type="entry name" value="LPMO_10"/>
    <property type="match status" value="1"/>
</dbReference>
<dbReference type="AlphaFoldDB" id="A0A8S3ZCN8"/>
<evidence type="ECO:0000256" key="1">
    <source>
        <dbReference type="SAM" id="SignalP"/>
    </source>
</evidence>
<evidence type="ECO:0000313" key="4">
    <source>
        <dbReference type="Proteomes" id="UP000678393"/>
    </source>
</evidence>
<dbReference type="OrthoDB" id="64893at2759"/>
<dbReference type="InterPro" id="IPR004302">
    <property type="entry name" value="Cellulose/chitin-bd_N"/>
</dbReference>
<dbReference type="Proteomes" id="UP000678393">
    <property type="component" value="Unassembled WGS sequence"/>
</dbReference>
<name>A0A8S3ZCN8_9EUPU</name>
<dbReference type="EMBL" id="CAJHNH020002651">
    <property type="protein sequence ID" value="CAG5127337.1"/>
    <property type="molecule type" value="Genomic_DNA"/>
</dbReference>
<feature type="signal peptide" evidence="1">
    <location>
        <begin position="1"/>
        <end position="18"/>
    </location>
</feature>
<evidence type="ECO:0000313" key="3">
    <source>
        <dbReference type="EMBL" id="CAG5127337.1"/>
    </source>
</evidence>
<sequence>MHLLAAATMFTSMTLVASHGRLMDPPARNSMWRLGFNNPVNYNDNELYCGGRVTQWARNKGKCGVCGDPYHNVIKDHEVGGKYANGIISREYTQGGTIEIIVHITANHKGYFEFRICPVEDPKVEVTQECLDTHLMTLAGGEGSRFFLPEGKSNQFFNVSVKLPEDVTCKQCVVQWKYRTG</sequence>
<proteinExistence type="predicted"/>
<keyword evidence="1" id="KW-0732">Signal</keyword>
<comment type="caution">
    <text evidence="3">The sequence shown here is derived from an EMBL/GenBank/DDBJ whole genome shotgun (WGS) entry which is preliminary data.</text>
</comment>
<keyword evidence="4" id="KW-1185">Reference proteome</keyword>
<gene>
    <name evidence="3" type="ORF">CUNI_LOCUS12895</name>
</gene>
<reference evidence="3" key="1">
    <citation type="submission" date="2021-04" db="EMBL/GenBank/DDBJ databases">
        <authorList>
            <consortium name="Molecular Ecology Group"/>
        </authorList>
    </citation>
    <scope>NUCLEOTIDE SEQUENCE</scope>
</reference>
<protein>
    <recommendedName>
        <fullName evidence="2">Chitin-binding type-4 domain-containing protein</fullName>
    </recommendedName>
</protein>